<accession>A0A1F7YK64</accession>
<organism evidence="3 4">
    <name type="scientific">Candidatus Woesebacteria bacterium RIFCSPHIGHO2_01_FULL_39_28</name>
    <dbReference type="NCBI Taxonomy" id="1802496"/>
    <lineage>
        <taxon>Bacteria</taxon>
        <taxon>Candidatus Woeseibacteriota</taxon>
    </lineage>
</organism>
<evidence type="ECO:0000256" key="1">
    <source>
        <dbReference type="SAM" id="MobiDB-lite"/>
    </source>
</evidence>
<reference evidence="3 4" key="1">
    <citation type="journal article" date="2016" name="Nat. Commun.">
        <title>Thousands of microbial genomes shed light on interconnected biogeochemical processes in an aquifer system.</title>
        <authorList>
            <person name="Anantharaman K."/>
            <person name="Brown C.T."/>
            <person name="Hug L.A."/>
            <person name="Sharon I."/>
            <person name="Castelle C.J."/>
            <person name="Probst A.J."/>
            <person name="Thomas B.C."/>
            <person name="Singh A."/>
            <person name="Wilkins M.J."/>
            <person name="Karaoz U."/>
            <person name="Brodie E.L."/>
            <person name="Williams K.H."/>
            <person name="Hubbard S.S."/>
            <person name="Banfield J.F."/>
        </authorList>
    </citation>
    <scope>NUCLEOTIDE SEQUENCE [LARGE SCALE GENOMIC DNA]</scope>
</reference>
<gene>
    <name evidence="3" type="ORF">A2627_04560</name>
</gene>
<sequence length="296" mass="31987">MNDDQTNNRQFSPVVVQEDAPPAPAPEVPLSETQVMVPASQINNPVNTFSPDIQNPTVVAPPSPSKKFGTKNVIATIFVIAVLVVGLAAGIVLVQRQQYAPTQAWDCSKYSFNITKEGVVSLVNSSTRDEPSQKADVLINNIKITTLDVPALKAGASATLGTVSVPENGIFDWSVNGTLDCKNSGHYEGQTTPTPQISASCKEIKTYNTAWNILTTIQLSKLNAGDKVRFTVQGSASSGTFDKAKFSVNGTITPEVTSKKPGTEEFYYEYTVKESDLGSNMSVTAWVHHQTLNQWF</sequence>
<keyword evidence="2" id="KW-1133">Transmembrane helix</keyword>
<comment type="caution">
    <text evidence="3">The sequence shown here is derived from an EMBL/GenBank/DDBJ whole genome shotgun (WGS) entry which is preliminary data.</text>
</comment>
<dbReference type="AlphaFoldDB" id="A0A1F7YK64"/>
<feature type="compositionally biased region" description="Polar residues" evidence="1">
    <location>
        <begin position="1"/>
        <end position="11"/>
    </location>
</feature>
<evidence type="ECO:0000313" key="4">
    <source>
        <dbReference type="Proteomes" id="UP000178851"/>
    </source>
</evidence>
<name>A0A1F7YK64_9BACT</name>
<keyword evidence="2" id="KW-0812">Transmembrane</keyword>
<dbReference type="Proteomes" id="UP000178851">
    <property type="component" value="Unassembled WGS sequence"/>
</dbReference>
<proteinExistence type="predicted"/>
<keyword evidence="2" id="KW-0472">Membrane</keyword>
<evidence type="ECO:0000313" key="3">
    <source>
        <dbReference type="EMBL" id="OGM27683.1"/>
    </source>
</evidence>
<protein>
    <submittedName>
        <fullName evidence="3">Uncharacterized protein</fullName>
    </submittedName>
</protein>
<feature type="region of interest" description="Disordered" evidence="1">
    <location>
        <begin position="1"/>
        <end position="28"/>
    </location>
</feature>
<feature type="transmembrane region" description="Helical" evidence="2">
    <location>
        <begin position="73"/>
        <end position="94"/>
    </location>
</feature>
<dbReference type="EMBL" id="MGGI01000003">
    <property type="protein sequence ID" value="OGM27683.1"/>
    <property type="molecule type" value="Genomic_DNA"/>
</dbReference>
<evidence type="ECO:0000256" key="2">
    <source>
        <dbReference type="SAM" id="Phobius"/>
    </source>
</evidence>